<sequence length="253" mass="29090">MEVTQFYLHLPSNSSLDKFPNNTLTEYHVGLPQTVSLTGDWEVALTELHYPHSWNNVPGHFGNRFFLRNQELSGVWEVLIIPPGHYSSIEDILSKMKGLIENVKRFNNDVTLSYDTFTRKVTIHLQNNVELFFGNIGYLLGFSPEEIISNTSTAERQVDLEYGFHDLFIYCDLIQSQYVGDALVPLLRIVPVEGKVGERVSKSFLRPQYLPVSRKQFETVEVNIKRDTGESVPFECGRVLLTLHFRQSAPQYF</sequence>
<dbReference type="Proteomes" id="UP001159405">
    <property type="component" value="Unassembled WGS sequence"/>
</dbReference>
<evidence type="ECO:0000313" key="1">
    <source>
        <dbReference type="EMBL" id="CAH3132557.1"/>
    </source>
</evidence>
<dbReference type="EMBL" id="CALNXK010000051">
    <property type="protein sequence ID" value="CAH3132557.1"/>
    <property type="molecule type" value="Genomic_DNA"/>
</dbReference>
<comment type="caution">
    <text evidence="1">The sequence shown here is derived from an EMBL/GenBank/DDBJ whole genome shotgun (WGS) entry which is preliminary data.</text>
</comment>
<proteinExistence type="predicted"/>
<name>A0ABN8P6Y7_9CNID</name>
<keyword evidence="2" id="KW-1185">Reference proteome</keyword>
<accession>A0ABN8P6Y7</accession>
<protein>
    <submittedName>
        <fullName evidence="1">Uncharacterized protein</fullName>
    </submittedName>
</protein>
<organism evidence="1 2">
    <name type="scientific">Porites lobata</name>
    <dbReference type="NCBI Taxonomy" id="104759"/>
    <lineage>
        <taxon>Eukaryota</taxon>
        <taxon>Metazoa</taxon>
        <taxon>Cnidaria</taxon>
        <taxon>Anthozoa</taxon>
        <taxon>Hexacorallia</taxon>
        <taxon>Scleractinia</taxon>
        <taxon>Fungiina</taxon>
        <taxon>Poritidae</taxon>
        <taxon>Porites</taxon>
    </lineage>
</organism>
<reference evidence="1 2" key="1">
    <citation type="submission" date="2022-05" db="EMBL/GenBank/DDBJ databases">
        <authorList>
            <consortium name="Genoscope - CEA"/>
            <person name="William W."/>
        </authorList>
    </citation>
    <scope>NUCLEOTIDE SEQUENCE [LARGE SCALE GENOMIC DNA]</scope>
</reference>
<gene>
    <name evidence="1" type="ORF">PLOB_00035981</name>
</gene>
<evidence type="ECO:0000313" key="2">
    <source>
        <dbReference type="Proteomes" id="UP001159405"/>
    </source>
</evidence>